<protein>
    <submittedName>
        <fullName evidence="7">Acyl-[acyl-carrier-protein]--UDP-N-acetylglucosamine o-acyltransferase</fullName>
    </submittedName>
</protein>
<dbReference type="AlphaFoldDB" id="A0A0H3K3M4"/>
<dbReference type="Proteomes" id="UP000001175">
    <property type="component" value="Chromosome"/>
</dbReference>
<dbReference type="KEGG" id="syc:syc1734_d"/>
<keyword evidence="5 7" id="KW-0012">Acyltransferase</keyword>
<keyword evidence="4" id="KW-0443">Lipid metabolism</keyword>
<evidence type="ECO:0000313" key="7">
    <source>
        <dbReference type="EMBL" id="BAD79924.1"/>
    </source>
</evidence>
<dbReference type="NCBIfam" id="TIGR01852">
    <property type="entry name" value="lipid_A_lpxA"/>
    <property type="match status" value="1"/>
</dbReference>
<dbReference type="InterPro" id="IPR011004">
    <property type="entry name" value="Trimer_LpxA-like_sf"/>
</dbReference>
<keyword evidence="3 7" id="KW-0808">Transferase</keyword>
<sequence length="264" mass="28325">MGIHPTAVIDPQAKLGQDVEIGPYAVVQGPVEVGDRCWLGPHSVVMGNLQLGTDCRVHSGAVLGDWPQDLSFQGAESHVVIGDRNVFREGVTVHRGTKEGSVTTIGNDCLLMANSHVAHNASLGNNVILANGALIAGYAQVGDRAFISGNCLVHQFTRVGRLAMMSGGSAVQKDLPPFCMTRSSTSNIVMGLNVVGLRRAGVSDRDRLELKRAFSILYRERLSFSEAIARLSADFHSPLVTELQAFVSSSERGICRFLRSDLDA</sequence>
<keyword evidence="1" id="KW-0444">Lipid biosynthesis</keyword>
<dbReference type="RefSeq" id="WP_011244044.1">
    <property type="nucleotide sequence ID" value="NC_006576.1"/>
</dbReference>
<dbReference type="PANTHER" id="PTHR43480:SF1">
    <property type="entry name" value="ACYL-[ACYL-CARRIER-PROTEIN]--UDP-N-ACETYLGLUCOSAMINE O-ACYLTRANSFERASE, MITOCHONDRIAL-RELATED"/>
    <property type="match status" value="1"/>
</dbReference>
<evidence type="ECO:0000259" key="6">
    <source>
        <dbReference type="Pfam" id="PF13720"/>
    </source>
</evidence>
<dbReference type="Gene3D" id="2.160.10.10">
    <property type="entry name" value="Hexapeptide repeat proteins"/>
    <property type="match status" value="1"/>
</dbReference>
<evidence type="ECO:0000256" key="2">
    <source>
        <dbReference type="ARBA" id="ARBA00022556"/>
    </source>
</evidence>
<dbReference type="CDD" id="cd03351">
    <property type="entry name" value="LbH_UDP-GlcNAc_AT"/>
    <property type="match status" value="1"/>
</dbReference>
<dbReference type="NCBIfam" id="NF003657">
    <property type="entry name" value="PRK05289.1"/>
    <property type="match status" value="1"/>
</dbReference>
<evidence type="ECO:0000313" key="8">
    <source>
        <dbReference type="Proteomes" id="UP000001175"/>
    </source>
</evidence>
<feature type="domain" description="UDP N-acetylglucosamine O-acyltransferase C-terminal" evidence="6">
    <location>
        <begin position="174"/>
        <end position="255"/>
    </location>
</feature>
<keyword evidence="2" id="KW-0441">Lipid A biosynthesis</keyword>
<accession>A0A0H3K3M4</accession>
<dbReference type="InterPro" id="IPR001451">
    <property type="entry name" value="Hexapep"/>
</dbReference>
<dbReference type="SUPFAM" id="SSF51161">
    <property type="entry name" value="Trimeric LpxA-like enzymes"/>
    <property type="match status" value="1"/>
</dbReference>
<dbReference type="GeneID" id="72431259"/>
<dbReference type="eggNOG" id="COG1043">
    <property type="taxonomic scope" value="Bacteria"/>
</dbReference>
<dbReference type="Gene3D" id="1.20.1180.10">
    <property type="entry name" value="Udp N-acetylglucosamine O-acyltransferase, C-terminal domain"/>
    <property type="match status" value="1"/>
</dbReference>
<name>A0A0H3K3M4_SYNP6</name>
<organism evidence="7 8">
    <name type="scientific">Synechococcus sp. (strain ATCC 27144 / PCC 6301 / SAUG 1402/1)</name>
    <name type="common">Anacystis nidulans</name>
    <dbReference type="NCBI Taxonomy" id="269084"/>
    <lineage>
        <taxon>Bacteria</taxon>
        <taxon>Bacillati</taxon>
        <taxon>Cyanobacteriota</taxon>
        <taxon>Cyanophyceae</taxon>
        <taxon>Synechococcales</taxon>
        <taxon>Synechococcaceae</taxon>
        <taxon>Synechococcus</taxon>
    </lineage>
</organism>
<dbReference type="PANTHER" id="PTHR43480">
    <property type="entry name" value="ACYL-[ACYL-CARRIER-PROTEIN]--UDP-N-ACETYLGLUCOSAMINE O-ACYLTRANSFERASE"/>
    <property type="match status" value="1"/>
</dbReference>
<dbReference type="GO" id="GO:0008780">
    <property type="term" value="F:acyl-[acyl-carrier-protein]-UDP-N-acetylglucosamine O-acyltransferase activity"/>
    <property type="evidence" value="ECO:0007669"/>
    <property type="project" value="InterPro"/>
</dbReference>
<dbReference type="GO" id="GO:0031470">
    <property type="term" value="C:carboxysome"/>
    <property type="evidence" value="ECO:0007669"/>
    <property type="project" value="UniProtKB-ARBA"/>
</dbReference>
<gene>
    <name evidence="7" type="ordered locus">syc1734_d</name>
</gene>
<evidence type="ECO:0000256" key="5">
    <source>
        <dbReference type="ARBA" id="ARBA00023315"/>
    </source>
</evidence>
<evidence type="ECO:0000256" key="1">
    <source>
        <dbReference type="ARBA" id="ARBA00022516"/>
    </source>
</evidence>
<dbReference type="InterPro" id="IPR010137">
    <property type="entry name" value="Lipid_A_LpxA"/>
</dbReference>
<evidence type="ECO:0000256" key="3">
    <source>
        <dbReference type="ARBA" id="ARBA00022679"/>
    </source>
</evidence>
<dbReference type="GO" id="GO:0043886">
    <property type="term" value="F:structural constituent of carboxysome shell"/>
    <property type="evidence" value="ECO:0007669"/>
    <property type="project" value="UniProtKB-ARBA"/>
</dbReference>
<evidence type="ECO:0000256" key="4">
    <source>
        <dbReference type="ARBA" id="ARBA00023098"/>
    </source>
</evidence>
<proteinExistence type="predicted"/>
<dbReference type="PIRSF" id="PIRSF000456">
    <property type="entry name" value="UDP-GlcNAc_acltr"/>
    <property type="match status" value="1"/>
</dbReference>
<dbReference type="InterPro" id="IPR037157">
    <property type="entry name" value="Acetyltransf_C_sf"/>
</dbReference>
<reference evidence="7 8" key="1">
    <citation type="journal article" date="2007" name="Photosyn. Res.">
        <title>Complete nucleotide sequence of the freshwater unicellular cyanobacterium Synechococcus elongatus PCC 6301 chromosome: gene content and organization.</title>
        <authorList>
            <person name="Sugita C."/>
            <person name="Ogata K."/>
            <person name="Shikata M."/>
            <person name="Jikuya H."/>
            <person name="Takano J."/>
            <person name="Furumichi M."/>
            <person name="Kanehisa M."/>
            <person name="Omata T."/>
            <person name="Sugiura M."/>
            <person name="Sugita M."/>
        </authorList>
    </citation>
    <scope>NUCLEOTIDE SEQUENCE [LARGE SCALE GENOMIC DNA]</scope>
    <source>
        <strain evidence="8">ATCC 27144 / PCC 6301 / SAUG 1402/1</strain>
    </source>
</reference>
<dbReference type="Pfam" id="PF00132">
    <property type="entry name" value="Hexapep"/>
    <property type="match status" value="2"/>
</dbReference>
<dbReference type="GO" id="GO:0009245">
    <property type="term" value="P:lipid A biosynthetic process"/>
    <property type="evidence" value="ECO:0007669"/>
    <property type="project" value="UniProtKB-KW"/>
</dbReference>
<dbReference type="Pfam" id="PF13720">
    <property type="entry name" value="Acetyltransf_11"/>
    <property type="match status" value="1"/>
</dbReference>
<dbReference type="InterPro" id="IPR029098">
    <property type="entry name" value="Acetyltransf_C"/>
</dbReference>
<dbReference type="EMBL" id="AP008231">
    <property type="protein sequence ID" value="BAD79924.1"/>
    <property type="molecule type" value="Genomic_DNA"/>
</dbReference>
<dbReference type="GO" id="GO:0016020">
    <property type="term" value="C:membrane"/>
    <property type="evidence" value="ECO:0007669"/>
    <property type="project" value="GOC"/>
</dbReference>